<name>A0A495WBK8_9PSEU</name>
<dbReference type="RefSeq" id="WP_121008720.1">
    <property type="nucleotide sequence ID" value="NZ_RBXO01000001.1"/>
</dbReference>
<feature type="compositionally biased region" description="Basic and acidic residues" evidence="1">
    <location>
        <begin position="192"/>
        <end position="205"/>
    </location>
</feature>
<organism evidence="2 3">
    <name type="scientific">Saccharothrix australiensis</name>
    <dbReference type="NCBI Taxonomy" id="2072"/>
    <lineage>
        <taxon>Bacteria</taxon>
        <taxon>Bacillati</taxon>
        <taxon>Actinomycetota</taxon>
        <taxon>Actinomycetes</taxon>
        <taxon>Pseudonocardiales</taxon>
        <taxon>Pseudonocardiaceae</taxon>
        <taxon>Saccharothrix</taxon>
    </lineage>
</organism>
<feature type="compositionally biased region" description="Low complexity" evidence="1">
    <location>
        <begin position="116"/>
        <end position="125"/>
    </location>
</feature>
<feature type="compositionally biased region" description="Basic and acidic residues" evidence="1">
    <location>
        <begin position="217"/>
        <end position="227"/>
    </location>
</feature>
<accession>A0A495WBK8</accession>
<keyword evidence="3" id="KW-1185">Reference proteome</keyword>
<evidence type="ECO:0000313" key="3">
    <source>
        <dbReference type="Proteomes" id="UP000282084"/>
    </source>
</evidence>
<dbReference type="OrthoDB" id="3698637at2"/>
<comment type="caution">
    <text evidence="2">The sequence shown here is derived from an EMBL/GenBank/DDBJ whole genome shotgun (WGS) entry which is preliminary data.</text>
</comment>
<protein>
    <submittedName>
        <fullName evidence="2">Uncharacterized protein</fullName>
    </submittedName>
</protein>
<gene>
    <name evidence="2" type="ORF">C8E97_5906</name>
</gene>
<feature type="compositionally biased region" description="Basic and acidic residues" evidence="1">
    <location>
        <begin position="141"/>
        <end position="178"/>
    </location>
</feature>
<reference evidence="2 3" key="1">
    <citation type="submission" date="2018-10" db="EMBL/GenBank/DDBJ databases">
        <title>Sequencing the genomes of 1000 actinobacteria strains.</title>
        <authorList>
            <person name="Klenk H.-P."/>
        </authorList>
    </citation>
    <scope>NUCLEOTIDE SEQUENCE [LARGE SCALE GENOMIC DNA]</scope>
    <source>
        <strain evidence="2 3">DSM 43800</strain>
    </source>
</reference>
<dbReference type="AlphaFoldDB" id="A0A495WBK8"/>
<evidence type="ECO:0000256" key="1">
    <source>
        <dbReference type="SAM" id="MobiDB-lite"/>
    </source>
</evidence>
<feature type="compositionally biased region" description="Pro residues" evidence="1">
    <location>
        <begin position="106"/>
        <end position="115"/>
    </location>
</feature>
<dbReference type="EMBL" id="RBXO01000001">
    <property type="protein sequence ID" value="RKT57188.1"/>
    <property type="molecule type" value="Genomic_DNA"/>
</dbReference>
<feature type="region of interest" description="Disordered" evidence="1">
    <location>
        <begin position="106"/>
        <end position="227"/>
    </location>
</feature>
<dbReference type="Proteomes" id="UP000282084">
    <property type="component" value="Unassembled WGS sequence"/>
</dbReference>
<sequence length="227" mass="23804">MSGAIAFVFGLCALSFAAGCVLTAYMLRREPEPEPTPPPVWRAEPKLDLRLPREEYATRPIHRNPVVGLPITAPPEEPTRPALTLVPSLDPVGRFVPEAVLPAAPEPAAPEPAVPEPAAAGAAAPHSDSPELDDVGLVPRSDVDHPDADRADAGHPDADLVDVDHPDVERLNGTRPDADGPDVACPVVDGADVDHADGRPVEPAEVRGPVDGAVLRNARDTTRRGPG</sequence>
<evidence type="ECO:0000313" key="2">
    <source>
        <dbReference type="EMBL" id="RKT57188.1"/>
    </source>
</evidence>
<proteinExistence type="predicted"/>